<keyword evidence="1" id="KW-0472">Membrane</keyword>
<feature type="transmembrane region" description="Helical" evidence="1">
    <location>
        <begin position="176"/>
        <end position="200"/>
    </location>
</feature>
<dbReference type="RefSeq" id="WP_154331922.1">
    <property type="nucleotide sequence ID" value="NZ_VTFY01000001.1"/>
</dbReference>
<feature type="transmembrane region" description="Helical" evidence="1">
    <location>
        <begin position="62"/>
        <end position="81"/>
    </location>
</feature>
<keyword evidence="1" id="KW-0812">Transmembrane</keyword>
<dbReference type="AlphaFoldDB" id="A0A6N7RI69"/>
<dbReference type="EMBL" id="VTFY01000001">
    <property type="protein sequence ID" value="MRX81003.1"/>
    <property type="molecule type" value="Genomic_DNA"/>
</dbReference>
<reference evidence="3" key="1">
    <citation type="submission" date="2019-08" db="EMBL/GenBank/DDBJ databases">
        <title>Arthrobacter sp. nov., isolated from plateau pika and Tibetan wild ass.</title>
        <authorList>
            <person name="Ge Y."/>
        </authorList>
    </citation>
    <scope>NUCLEOTIDE SEQUENCE [LARGE SCALE GENOMIC DNA]</scope>
    <source>
        <strain evidence="3">HF-4214</strain>
    </source>
</reference>
<feature type="transmembrane region" description="Helical" evidence="1">
    <location>
        <begin position="143"/>
        <end position="164"/>
    </location>
</feature>
<proteinExistence type="predicted"/>
<sequence>MIEPYFNAWLKARKAWLKKEPFGSVRNAWTNMVLLEKAVFATFVVFDAVLVVFGIIVSFDLVLLPVYGVCIAVFLVLYAGANRIMVLRDRRIPVWTMQVKAELIECMRKEFKDVGLANVEQVRLVKEESVRLLARKEHRHETLVHMVIEVIVLAGLVVVLNFLITAIEYDVPLESVGILAGAAATLSVALVLAVHLVWLAGEHWGPLPASQLRLFIDDLSRLLVEEAGKPSPRRAMRRRSLRAHRS</sequence>
<comment type="caution">
    <text evidence="2">The sequence shown here is derived from an EMBL/GenBank/DDBJ whole genome shotgun (WGS) entry which is preliminary data.</text>
</comment>
<keyword evidence="3" id="KW-1185">Reference proteome</keyword>
<name>A0A6N7RI69_9ACTN</name>
<feature type="transmembrane region" description="Helical" evidence="1">
    <location>
        <begin position="38"/>
        <end position="56"/>
    </location>
</feature>
<organism evidence="2 3">
    <name type="scientific">Eggerthella guodeyinii</name>
    <dbReference type="NCBI Taxonomy" id="2690837"/>
    <lineage>
        <taxon>Bacteria</taxon>
        <taxon>Bacillati</taxon>
        <taxon>Actinomycetota</taxon>
        <taxon>Coriobacteriia</taxon>
        <taxon>Eggerthellales</taxon>
        <taxon>Eggerthellaceae</taxon>
        <taxon>Eggerthella</taxon>
    </lineage>
</organism>
<gene>
    <name evidence="2" type="ORF">GJG86_00595</name>
</gene>
<keyword evidence="1" id="KW-1133">Transmembrane helix</keyword>
<evidence type="ECO:0000313" key="2">
    <source>
        <dbReference type="EMBL" id="MRX81003.1"/>
    </source>
</evidence>
<dbReference type="Proteomes" id="UP000438093">
    <property type="component" value="Unassembled WGS sequence"/>
</dbReference>
<protein>
    <submittedName>
        <fullName evidence="2">Uncharacterized protein</fullName>
    </submittedName>
</protein>
<accession>A0A6N7RI69</accession>
<evidence type="ECO:0000313" key="3">
    <source>
        <dbReference type="Proteomes" id="UP000438093"/>
    </source>
</evidence>
<evidence type="ECO:0000256" key="1">
    <source>
        <dbReference type="SAM" id="Phobius"/>
    </source>
</evidence>